<dbReference type="InterPro" id="IPR023996">
    <property type="entry name" value="TonB-dep_OMP_SusC/RagA"/>
</dbReference>
<dbReference type="PROSITE" id="PS52016">
    <property type="entry name" value="TONB_DEPENDENT_REC_3"/>
    <property type="match status" value="1"/>
</dbReference>
<evidence type="ECO:0000256" key="5">
    <source>
        <dbReference type="ARBA" id="ARBA00023077"/>
    </source>
</evidence>
<dbReference type="Gene3D" id="2.170.130.10">
    <property type="entry name" value="TonB-dependent receptor, plug domain"/>
    <property type="match status" value="1"/>
</dbReference>
<comment type="caution">
    <text evidence="12">The sequence shown here is derived from an EMBL/GenBank/DDBJ whole genome shotgun (WGS) entry which is preliminary data.</text>
</comment>
<feature type="domain" description="TonB-dependent receptor plug" evidence="11">
    <location>
        <begin position="138"/>
        <end position="247"/>
    </location>
</feature>
<evidence type="ECO:0000256" key="8">
    <source>
        <dbReference type="PROSITE-ProRule" id="PRU01360"/>
    </source>
</evidence>
<dbReference type="Gene3D" id="2.40.170.20">
    <property type="entry name" value="TonB-dependent receptor, beta-barrel domain"/>
    <property type="match status" value="1"/>
</dbReference>
<name>A0AAP2DN39_9BACT</name>
<keyword evidence="13" id="KW-1185">Reference proteome</keyword>
<gene>
    <name evidence="12" type="ORF">KK083_21085</name>
</gene>
<dbReference type="Gene3D" id="2.60.40.1120">
    <property type="entry name" value="Carboxypeptidase-like, regulatory domain"/>
    <property type="match status" value="1"/>
</dbReference>
<keyword evidence="6 8" id="KW-0472">Membrane</keyword>
<evidence type="ECO:0000256" key="3">
    <source>
        <dbReference type="ARBA" id="ARBA00022452"/>
    </source>
</evidence>
<evidence type="ECO:0000313" key="12">
    <source>
        <dbReference type="EMBL" id="MBT1699405.1"/>
    </source>
</evidence>
<sequence length="1058" mass="116296">MRQVLPLLLWIVLCFFLSHAYSHERSSPVEIREANRNGTAVFQTVNVAGKVSDEAGLGMPGVNVIVKGTSQGTTTDADGNYALNLTSENASGTLVFSFIGYTTQEQAISGRTRIDITLQSDVLALNEVVVVGYGSQKKSDVTGAIVSVNEQALRDVPVTSLAQALQGRGAGIDIQKDGGDSKPGANPVIRIRGMRSLSAGNSPLFIVDGIPYNGNISDLNPDDVVSMEVLKDASSTAIYGSRGANGVILVTTRRGKTNSAPVITYSGYVGYTKPLRKFDVMNGEEFAEFRKWSRINGEPGKYTGLDDPALLNAFESQELESIQLGRSTDWQDLIYKTGVRTNHQVGISGGSEKTQYAVSAGYFKETGIYPVQAFQRTTLKLSVDQVLGDRFKIGISSLNNFSLRQGEGMNPMGQVLRASPLATPYNPQGVLWGTTAQEFLPGSNNQVWNPLADFVKDAVVENRRRNGTFTTAYLEAKLIDGLKYRFNAGAEIRSDVYGNFYGRYTTKNLGKPNTTSNRTSSSYNYTLENLLIYDKVLAQRHKINFTGLYSLQESLSNGNEFNNTGNPLDYMLYYNPELGENFRGEGSYTKWDIISYMGRLNYGFNDKYLLTLTMRSDGSSRLAEGNKYKLFPSAALGWNVIEESFMANAPVFTNLKLRASYGRVGNTAIDPYTVLGELSPLRYNFGDLMVTGVYPTTAPNYALEWEYTTSANVGLDFGILQNRITGSVEAYKQMTDNLLLDMTLPPTSGIEKPVKTNVGKTENKGIELQLNTVNWQGDGRDKFMWTTDINISFNRGKIVALHTGDKDDISNNWFIGQPIGTIYDYKKVGIWQNTPADSALAKSLGLTVTGSTSVIGTIKVANTSVDYDADGNPLPNQRITPDDRMILGSSQPKFQGGITNRFAYKGFDFTVVAVGRYGGTMISRMHNSGFANTYQGNYNNLRTPYWTPTNHENRYPKPSNAFTNPLYNSTLGYFDGTYLKIRSLSLGYTLSPSLLTKVGMKSLRVYGTVNDAFTLFSPYVNKYNGMDPDAVNGDTNKQQVDVDTPAVYSVVFGLNATF</sequence>
<keyword evidence="2 8" id="KW-0813">Transport</keyword>
<evidence type="ECO:0000256" key="9">
    <source>
        <dbReference type="RuleBase" id="RU003357"/>
    </source>
</evidence>
<keyword evidence="7 8" id="KW-0998">Cell outer membrane</keyword>
<keyword evidence="4 8" id="KW-0812">Transmembrane</keyword>
<evidence type="ECO:0000313" key="13">
    <source>
        <dbReference type="Proteomes" id="UP001319200"/>
    </source>
</evidence>
<dbReference type="Proteomes" id="UP001319200">
    <property type="component" value="Unassembled WGS sequence"/>
</dbReference>
<keyword evidence="3 8" id="KW-1134">Transmembrane beta strand</keyword>
<keyword evidence="12" id="KW-0675">Receptor</keyword>
<dbReference type="Pfam" id="PF00593">
    <property type="entry name" value="TonB_dep_Rec_b-barrel"/>
    <property type="match status" value="1"/>
</dbReference>
<organism evidence="12 13">
    <name type="scientific">Chryseosolibacter histidini</name>
    <dbReference type="NCBI Taxonomy" id="2782349"/>
    <lineage>
        <taxon>Bacteria</taxon>
        <taxon>Pseudomonadati</taxon>
        <taxon>Bacteroidota</taxon>
        <taxon>Cytophagia</taxon>
        <taxon>Cytophagales</taxon>
        <taxon>Chryseotaleaceae</taxon>
        <taxon>Chryseosolibacter</taxon>
    </lineage>
</organism>
<dbReference type="SUPFAM" id="SSF56935">
    <property type="entry name" value="Porins"/>
    <property type="match status" value="1"/>
</dbReference>
<dbReference type="InterPro" id="IPR008969">
    <property type="entry name" value="CarboxyPept-like_regulatory"/>
</dbReference>
<evidence type="ECO:0000256" key="2">
    <source>
        <dbReference type="ARBA" id="ARBA00022448"/>
    </source>
</evidence>
<evidence type="ECO:0000259" key="11">
    <source>
        <dbReference type="Pfam" id="PF07715"/>
    </source>
</evidence>
<feature type="domain" description="TonB-dependent receptor-like beta-barrel" evidence="10">
    <location>
        <begin position="447"/>
        <end position="821"/>
    </location>
</feature>
<protein>
    <submittedName>
        <fullName evidence="12">TonB-dependent receptor</fullName>
    </submittedName>
</protein>
<evidence type="ECO:0000256" key="4">
    <source>
        <dbReference type="ARBA" id="ARBA00022692"/>
    </source>
</evidence>
<dbReference type="InterPro" id="IPR036942">
    <property type="entry name" value="Beta-barrel_TonB_sf"/>
</dbReference>
<dbReference type="InterPro" id="IPR039426">
    <property type="entry name" value="TonB-dep_rcpt-like"/>
</dbReference>
<accession>A0AAP2DN39</accession>
<evidence type="ECO:0000256" key="7">
    <source>
        <dbReference type="ARBA" id="ARBA00023237"/>
    </source>
</evidence>
<dbReference type="NCBIfam" id="TIGR04056">
    <property type="entry name" value="OMP_RagA_SusC"/>
    <property type="match status" value="1"/>
</dbReference>
<dbReference type="InterPro" id="IPR037066">
    <property type="entry name" value="Plug_dom_sf"/>
</dbReference>
<comment type="subcellular location">
    <subcellularLocation>
        <location evidence="1 8">Cell outer membrane</location>
        <topology evidence="1 8">Multi-pass membrane protein</topology>
    </subcellularLocation>
</comment>
<keyword evidence="5 9" id="KW-0798">TonB box</keyword>
<dbReference type="InterPro" id="IPR012910">
    <property type="entry name" value="Plug_dom"/>
</dbReference>
<reference evidence="12 13" key="1">
    <citation type="submission" date="2021-05" db="EMBL/GenBank/DDBJ databases">
        <title>A Polyphasic approach of four new species of the genus Ohtaekwangia: Ohtaekwangia histidinii sp. nov., Ohtaekwangia cretensis sp. nov., Ohtaekwangia indiensis sp. nov., Ohtaekwangia reichenbachii sp. nov. from diverse environment.</title>
        <authorList>
            <person name="Octaviana S."/>
        </authorList>
    </citation>
    <scope>NUCLEOTIDE SEQUENCE [LARGE SCALE GENOMIC DNA]</scope>
    <source>
        <strain evidence="12 13">PWU4</strain>
    </source>
</reference>
<dbReference type="EMBL" id="JAHESF010000025">
    <property type="protein sequence ID" value="MBT1699405.1"/>
    <property type="molecule type" value="Genomic_DNA"/>
</dbReference>
<dbReference type="InterPro" id="IPR000531">
    <property type="entry name" value="Beta-barrel_TonB"/>
</dbReference>
<evidence type="ECO:0000259" key="10">
    <source>
        <dbReference type="Pfam" id="PF00593"/>
    </source>
</evidence>
<dbReference type="AlphaFoldDB" id="A0AAP2DN39"/>
<evidence type="ECO:0000256" key="1">
    <source>
        <dbReference type="ARBA" id="ARBA00004571"/>
    </source>
</evidence>
<evidence type="ECO:0000256" key="6">
    <source>
        <dbReference type="ARBA" id="ARBA00023136"/>
    </source>
</evidence>
<dbReference type="SUPFAM" id="SSF49464">
    <property type="entry name" value="Carboxypeptidase regulatory domain-like"/>
    <property type="match status" value="1"/>
</dbReference>
<comment type="similarity">
    <text evidence="8 9">Belongs to the TonB-dependent receptor family.</text>
</comment>
<proteinExistence type="inferred from homology"/>
<dbReference type="NCBIfam" id="TIGR04057">
    <property type="entry name" value="SusC_RagA_signa"/>
    <property type="match status" value="1"/>
</dbReference>
<dbReference type="RefSeq" id="WP_254167329.1">
    <property type="nucleotide sequence ID" value="NZ_JAHESF010000025.1"/>
</dbReference>
<dbReference type="InterPro" id="IPR023997">
    <property type="entry name" value="TonB-dep_OMP_SusC/RagA_CS"/>
</dbReference>
<dbReference type="GO" id="GO:0009279">
    <property type="term" value="C:cell outer membrane"/>
    <property type="evidence" value="ECO:0007669"/>
    <property type="project" value="UniProtKB-SubCell"/>
</dbReference>
<dbReference type="Pfam" id="PF13715">
    <property type="entry name" value="CarbopepD_reg_2"/>
    <property type="match status" value="1"/>
</dbReference>
<dbReference type="Pfam" id="PF07715">
    <property type="entry name" value="Plug"/>
    <property type="match status" value="1"/>
</dbReference>